<dbReference type="EMBL" id="CM042010">
    <property type="protein sequence ID" value="KAI3778232.1"/>
    <property type="molecule type" value="Genomic_DNA"/>
</dbReference>
<evidence type="ECO:0000313" key="2">
    <source>
        <dbReference type="Proteomes" id="UP001055811"/>
    </source>
</evidence>
<name>A0ACB9G481_CICIN</name>
<comment type="caution">
    <text evidence="1">The sequence shown here is derived from an EMBL/GenBank/DDBJ whole genome shotgun (WGS) entry which is preliminary data.</text>
</comment>
<dbReference type="Proteomes" id="UP001055811">
    <property type="component" value="Linkage Group LG02"/>
</dbReference>
<organism evidence="1 2">
    <name type="scientific">Cichorium intybus</name>
    <name type="common">Chicory</name>
    <dbReference type="NCBI Taxonomy" id="13427"/>
    <lineage>
        <taxon>Eukaryota</taxon>
        <taxon>Viridiplantae</taxon>
        <taxon>Streptophyta</taxon>
        <taxon>Embryophyta</taxon>
        <taxon>Tracheophyta</taxon>
        <taxon>Spermatophyta</taxon>
        <taxon>Magnoliopsida</taxon>
        <taxon>eudicotyledons</taxon>
        <taxon>Gunneridae</taxon>
        <taxon>Pentapetalae</taxon>
        <taxon>asterids</taxon>
        <taxon>campanulids</taxon>
        <taxon>Asterales</taxon>
        <taxon>Asteraceae</taxon>
        <taxon>Cichorioideae</taxon>
        <taxon>Cichorieae</taxon>
        <taxon>Cichoriinae</taxon>
        <taxon>Cichorium</taxon>
    </lineage>
</organism>
<proteinExistence type="predicted"/>
<evidence type="ECO:0000313" key="1">
    <source>
        <dbReference type="EMBL" id="KAI3778232.1"/>
    </source>
</evidence>
<protein>
    <submittedName>
        <fullName evidence="1">Uncharacterized protein</fullName>
    </submittedName>
</protein>
<gene>
    <name evidence="1" type="ORF">L2E82_07365</name>
</gene>
<sequence length="146" mass="16428">MNLVDGIKMDMKNTILSWMLLNQKTDMMKKWLSVTEALFSQIEFTRIRNALEESMVEDIKKGSSCGIKTYEESIEIKVDKTNDIHNNELVDLFKASNMYVDGSLDVKGSGVGQKSGCSNRPDSRSSHRKTAKSFVGPVTPVREYLA</sequence>
<accession>A0ACB9G481</accession>
<keyword evidence="2" id="KW-1185">Reference proteome</keyword>
<reference evidence="2" key="1">
    <citation type="journal article" date="2022" name="Mol. Ecol. Resour.">
        <title>The genomes of chicory, endive, great burdock and yacon provide insights into Asteraceae palaeo-polyploidization history and plant inulin production.</title>
        <authorList>
            <person name="Fan W."/>
            <person name="Wang S."/>
            <person name="Wang H."/>
            <person name="Wang A."/>
            <person name="Jiang F."/>
            <person name="Liu H."/>
            <person name="Zhao H."/>
            <person name="Xu D."/>
            <person name="Zhang Y."/>
        </authorList>
    </citation>
    <scope>NUCLEOTIDE SEQUENCE [LARGE SCALE GENOMIC DNA]</scope>
    <source>
        <strain evidence="2">cv. Punajuju</strain>
    </source>
</reference>
<reference evidence="1 2" key="2">
    <citation type="journal article" date="2022" name="Mol. Ecol. Resour.">
        <title>The genomes of chicory, endive, great burdock and yacon provide insights into Asteraceae paleo-polyploidization history and plant inulin production.</title>
        <authorList>
            <person name="Fan W."/>
            <person name="Wang S."/>
            <person name="Wang H."/>
            <person name="Wang A."/>
            <person name="Jiang F."/>
            <person name="Liu H."/>
            <person name="Zhao H."/>
            <person name="Xu D."/>
            <person name="Zhang Y."/>
        </authorList>
    </citation>
    <scope>NUCLEOTIDE SEQUENCE [LARGE SCALE GENOMIC DNA]</scope>
    <source>
        <strain evidence="2">cv. Punajuju</strain>
        <tissue evidence="1">Leaves</tissue>
    </source>
</reference>